<feature type="binding site" evidence="2">
    <location>
        <position position="217"/>
    </location>
    <ligand>
        <name>ATP</name>
        <dbReference type="ChEBI" id="CHEBI:30616"/>
    </ligand>
</feature>
<gene>
    <name evidence="2" type="primary">thiL</name>
    <name evidence="5" type="ORF">GFER_03855</name>
</gene>
<dbReference type="CDD" id="cd02194">
    <property type="entry name" value="ThiL"/>
    <property type="match status" value="1"/>
</dbReference>
<dbReference type="PANTHER" id="PTHR30270">
    <property type="entry name" value="THIAMINE-MONOPHOSPHATE KINASE"/>
    <property type="match status" value="1"/>
</dbReference>
<feature type="domain" description="PurM-like N-terminal" evidence="3">
    <location>
        <begin position="30"/>
        <end position="144"/>
    </location>
</feature>
<dbReference type="InterPro" id="IPR006283">
    <property type="entry name" value="ThiL-like"/>
</dbReference>
<feature type="binding site" evidence="2">
    <location>
        <position position="32"/>
    </location>
    <ligand>
        <name>Mg(2+)</name>
        <dbReference type="ChEBI" id="CHEBI:18420"/>
        <label>3</label>
    </ligand>
</feature>
<dbReference type="SUPFAM" id="SSF55326">
    <property type="entry name" value="PurM N-terminal domain-like"/>
    <property type="match status" value="1"/>
</dbReference>
<dbReference type="Gene3D" id="3.30.1330.10">
    <property type="entry name" value="PurM-like, N-terminal domain"/>
    <property type="match status" value="1"/>
</dbReference>
<dbReference type="PIRSF" id="PIRSF005303">
    <property type="entry name" value="Thiam_monoph_kin"/>
    <property type="match status" value="1"/>
</dbReference>
<evidence type="ECO:0000313" key="6">
    <source>
        <dbReference type="Proteomes" id="UP000035068"/>
    </source>
</evidence>
<comment type="caution">
    <text evidence="5">The sequence shown here is derived from an EMBL/GenBank/DDBJ whole genome shotgun (WGS) entry which is preliminary data.</text>
</comment>
<feature type="binding site" evidence="2">
    <location>
        <position position="32"/>
    </location>
    <ligand>
        <name>Mg(2+)</name>
        <dbReference type="ChEBI" id="CHEBI:18420"/>
        <label>4</label>
    </ligand>
</feature>
<feature type="binding site" evidence="2">
    <location>
        <position position="49"/>
    </location>
    <ligand>
        <name>Mg(2+)</name>
        <dbReference type="ChEBI" id="CHEBI:18420"/>
        <label>2</label>
    </ligand>
</feature>
<keyword evidence="2" id="KW-0067">ATP-binding</keyword>
<feature type="binding site" evidence="2">
    <location>
        <position position="152"/>
    </location>
    <ligand>
        <name>ATP</name>
        <dbReference type="ChEBI" id="CHEBI:30616"/>
    </ligand>
</feature>
<feature type="binding site" evidence="2">
    <location>
        <position position="47"/>
    </location>
    <ligand>
        <name>Mg(2+)</name>
        <dbReference type="ChEBI" id="CHEBI:18420"/>
        <label>4</label>
    </ligand>
</feature>
<dbReference type="InterPro" id="IPR016188">
    <property type="entry name" value="PurM-like_N"/>
</dbReference>
<sequence length="327" mass="34003">MNLDDIGEFGFIARIRKRAGSCADLVLGIGDDCAVSRLKPGELLLTSTDLLIEDVHFRRAWSDLKTLGRKSVSVNVSDVAAMGGRPFSLYLGLGIPAGWTLEELDAFADGVVEACAAYGAVLAGGDTCRSPGPLFISVTVEGRVPEGELVSRAGARPGDLLWVSGSLGDSALALRELLAGRRPDVQSAARHHDPCARVALGRALAAQGLATSMIDVSDGLLADLGHLLDSSAVGARVARAALPVSSFFRAALREDPSLMDLALSGGEDYELLFTSPPEQAAAVSALVANGVAVTQIGHILPQDDGLQLVDAQGNPCPLPRSGFDHFG</sequence>
<dbReference type="EC" id="2.7.4.16" evidence="2"/>
<dbReference type="SUPFAM" id="SSF56042">
    <property type="entry name" value="PurM C-terminal domain-like"/>
    <property type="match status" value="1"/>
</dbReference>
<comment type="catalytic activity">
    <reaction evidence="2">
        <text>thiamine phosphate + ATP = thiamine diphosphate + ADP</text>
        <dbReference type="Rhea" id="RHEA:15913"/>
        <dbReference type="ChEBI" id="CHEBI:30616"/>
        <dbReference type="ChEBI" id="CHEBI:37575"/>
        <dbReference type="ChEBI" id="CHEBI:58937"/>
        <dbReference type="ChEBI" id="CHEBI:456216"/>
        <dbReference type="EC" id="2.7.4.16"/>
    </reaction>
</comment>
<comment type="pathway">
    <text evidence="2">Cofactor biosynthesis; thiamine diphosphate biosynthesis; thiamine diphosphate from thiamine phosphate: step 1/1.</text>
</comment>
<feature type="binding site" evidence="2">
    <location>
        <position position="78"/>
    </location>
    <ligand>
        <name>Mg(2+)</name>
        <dbReference type="ChEBI" id="CHEBI:18420"/>
        <label>4</label>
    </ligand>
</feature>
<keyword evidence="2 5" id="KW-0418">Kinase</keyword>
<comment type="miscellaneous">
    <text evidence="2">Reaction mechanism of ThiL seems to utilize a direct, inline transfer of the gamma-phosphate of ATP to TMP rather than a phosphorylated enzyme intermediate.</text>
</comment>
<keyword evidence="2" id="KW-0460">Magnesium</keyword>
<evidence type="ECO:0000256" key="2">
    <source>
        <dbReference type="HAMAP-Rule" id="MF_02128"/>
    </source>
</evidence>
<dbReference type="GO" id="GO:0009229">
    <property type="term" value="P:thiamine diphosphate biosynthetic process"/>
    <property type="evidence" value="ECO:0007669"/>
    <property type="project" value="UniProtKB-UniRule"/>
</dbReference>
<reference evidence="5 6" key="1">
    <citation type="submission" date="2014-12" db="EMBL/GenBank/DDBJ databases">
        <title>Genomes of Geoalkalibacter ferrihydriticus and Geoalkalibacter subterraneus, two haloalkaliphilic metal-reducing members of the Geobacteraceae.</title>
        <authorList>
            <person name="Badalamenti J.P."/>
            <person name="Torres C.I."/>
            <person name="Krajmalnik-Brown R."/>
            <person name="Bond D.R."/>
        </authorList>
    </citation>
    <scope>NUCLEOTIDE SEQUENCE [LARGE SCALE GENOMIC DNA]</scope>
    <source>
        <strain evidence="5 6">DSM 17813</strain>
    </source>
</reference>
<feature type="binding site" evidence="2">
    <location>
        <position position="126"/>
    </location>
    <ligand>
        <name>Mg(2+)</name>
        <dbReference type="ChEBI" id="CHEBI:18420"/>
        <label>1</label>
    </ligand>
</feature>
<keyword evidence="2" id="KW-0547">Nucleotide-binding</keyword>
<dbReference type="InterPro" id="IPR036921">
    <property type="entry name" value="PurM-like_N_sf"/>
</dbReference>
<dbReference type="UniPathway" id="UPA00060">
    <property type="reaction ID" value="UER00142"/>
</dbReference>
<keyword evidence="2" id="KW-0479">Metal-binding</keyword>
<dbReference type="Pfam" id="PF00586">
    <property type="entry name" value="AIRS"/>
    <property type="match status" value="1"/>
</dbReference>
<dbReference type="AlphaFoldDB" id="A0A0C2HYG0"/>
<evidence type="ECO:0000259" key="4">
    <source>
        <dbReference type="Pfam" id="PF02769"/>
    </source>
</evidence>
<feature type="binding site" evidence="2">
    <location>
        <position position="78"/>
    </location>
    <ligand>
        <name>Mg(2+)</name>
        <dbReference type="ChEBI" id="CHEBI:18420"/>
        <label>3</label>
    </ligand>
</feature>
<feature type="binding site" evidence="2">
    <location>
        <position position="49"/>
    </location>
    <ligand>
        <name>Mg(2+)</name>
        <dbReference type="ChEBI" id="CHEBI:18420"/>
        <label>1</label>
    </ligand>
</feature>
<keyword evidence="6" id="KW-1185">Reference proteome</keyword>
<name>A0A0C2HYG0_9BACT</name>
<proteinExistence type="inferred from homology"/>
<feature type="binding site" evidence="2">
    <location>
        <position position="267"/>
    </location>
    <ligand>
        <name>substrate</name>
    </ligand>
</feature>
<keyword evidence="1 2" id="KW-0784">Thiamine biosynthesis</keyword>
<feature type="binding site" evidence="2">
    <location>
        <position position="323"/>
    </location>
    <ligand>
        <name>substrate</name>
    </ligand>
</feature>
<dbReference type="GO" id="GO:0005524">
    <property type="term" value="F:ATP binding"/>
    <property type="evidence" value="ECO:0007669"/>
    <property type="project" value="UniProtKB-UniRule"/>
</dbReference>
<dbReference type="GO" id="GO:0009228">
    <property type="term" value="P:thiamine biosynthetic process"/>
    <property type="evidence" value="ECO:0007669"/>
    <property type="project" value="UniProtKB-KW"/>
</dbReference>
<feature type="binding site" evidence="2">
    <location>
        <position position="215"/>
    </location>
    <ligand>
        <name>Mg(2+)</name>
        <dbReference type="ChEBI" id="CHEBI:18420"/>
        <label>3</label>
    </ligand>
</feature>
<feature type="binding site" evidence="2">
    <location>
        <position position="78"/>
    </location>
    <ligand>
        <name>Mg(2+)</name>
        <dbReference type="ChEBI" id="CHEBI:18420"/>
        <label>2</label>
    </ligand>
</feature>
<feature type="binding site" evidence="2">
    <location>
        <begin position="125"/>
        <end position="126"/>
    </location>
    <ligand>
        <name>ATP</name>
        <dbReference type="ChEBI" id="CHEBI:30616"/>
    </ligand>
</feature>
<dbReference type="Proteomes" id="UP000035068">
    <property type="component" value="Unassembled WGS sequence"/>
</dbReference>
<dbReference type="PANTHER" id="PTHR30270:SF0">
    <property type="entry name" value="THIAMINE-MONOPHOSPHATE KINASE"/>
    <property type="match status" value="1"/>
</dbReference>
<evidence type="ECO:0000313" key="5">
    <source>
        <dbReference type="EMBL" id="KIH77787.1"/>
    </source>
</evidence>
<comment type="function">
    <text evidence="2">Catalyzes the ATP-dependent phosphorylation of thiamine-monophosphate (TMP) to form thiamine-pyrophosphate (TPP), the active form of vitamin B1.</text>
</comment>
<dbReference type="RefSeq" id="WP_040096215.1">
    <property type="nucleotide sequence ID" value="NZ_JWJD01000001.1"/>
</dbReference>
<dbReference type="GO" id="GO:0000287">
    <property type="term" value="F:magnesium ion binding"/>
    <property type="evidence" value="ECO:0007669"/>
    <property type="project" value="UniProtKB-UniRule"/>
</dbReference>
<dbReference type="GO" id="GO:0009030">
    <property type="term" value="F:thiamine-phosphate kinase activity"/>
    <property type="evidence" value="ECO:0007669"/>
    <property type="project" value="UniProtKB-UniRule"/>
</dbReference>
<dbReference type="EMBL" id="JWJD01000001">
    <property type="protein sequence ID" value="KIH77787.1"/>
    <property type="molecule type" value="Genomic_DNA"/>
</dbReference>
<organism evidence="5 6">
    <name type="scientific">Geoalkalibacter ferrihydriticus DSM 17813</name>
    <dbReference type="NCBI Taxonomy" id="1121915"/>
    <lineage>
        <taxon>Bacteria</taxon>
        <taxon>Pseudomonadati</taxon>
        <taxon>Thermodesulfobacteriota</taxon>
        <taxon>Desulfuromonadia</taxon>
        <taxon>Desulfuromonadales</taxon>
        <taxon>Geoalkalibacteraceae</taxon>
        <taxon>Geoalkalibacter</taxon>
    </lineage>
</organism>
<keyword evidence="2" id="KW-0808">Transferase</keyword>
<protein>
    <recommendedName>
        <fullName evidence="2">Thiamine-monophosphate kinase</fullName>
        <shortName evidence="2">TMP kinase</shortName>
        <shortName evidence="2">Thiamine-phosphate kinase</shortName>
        <ecNumber evidence="2">2.7.4.16</ecNumber>
    </recommendedName>
</protein>
<dbReference type="InterPro" id="IPR036676">
    <property type="entry name" value="PurM-like_C_sf"/>
</dbReference>
<evidence type="ECO:0000259" key="3">
    <source>
        <dbReference type="Pfam" id="PF00586"/>
    </source>
</evidence>
<feature type="binding site" evidence="2">
    <location>
        <position position="48"/>
    </location>
    <ligand>
        <name>Mg(2+)</name>
        <dbReference type="ChEBI" id="CHEBI:18420"/>
        <label>1</label>
    </ligand>
</feature>
<feature type="binding site" evidence="2">
    <location>
        <position position="218"/>
    </location>
    <ligand>
        <name>Mg(2+)</name>
        <dbReference type="ChEBI" id="CHEBI:18420"/>
        <label>5</label>
    </ligand>
</feature>
<comment type="caution">
    <text evidence="2">Lacks conserved residue(s) required for the propagation of feature annotation.</text>
</comment>
<comment type="similarity">
    <text evidence="2">Belongs to the thiamine-monophosphate kinase family.</text>
</comment>
<feature type="binding site" evidence="2">
    <location>
        <position position="56"/>
    </location>
    <ligand>
        <name>substrate</name>
    </ligand>
</feature>
<feature type="domain" description="PurM-like C-terminal" evidence="4">
    <location>
        <begin position="156"/>
        <end position="303"/>
    </location>
</feature>
<dbReference type="NCBIfam" id="TIGR01379">
    <property type="entry name" value="thiL"/>
    <property type="match status" value="1"/>
</dbReference>
<accession>A0A0C2HYG0</accession>
<dbReference type="InterPro" id="IPR010918">
    <property type="entry name" value="PurM-like_C_dom"/>
</dbReference>
<dbReference type="HAMAP" id="MF_02128">
    <property type="entry name" value="TMP_kinase"/>
    <property type="match status" value="1"/>
</dbReference>
<evidence type="ECO:0000256" key="1">
    <source>
        <dbReference type="ARBA" id="ARBA00022977"/>
    </source>
</evidence>
<dbReference type="Pfam" id="PF02769">
    <property type="entry name" value="AIRS_C"/>
    <property type="match status" value="1"/>
</dbReference>
<dbReference type="Gene3D" id="3.90.650.10">
    <property type="entry name" value="PurM-like C-terminal domain"/>
    <property type="match status" value="1"/>
</dbReference>